<dbReference type="EMBL" id="JBBCAQ010000023">
    <property type="protein sequence ID" value="KAK7588097.1"/>
    <property type="molecule type" value="Genomic_DNA"/>
</dbReference>
<dbReference type="AlphaFoldDB" id="A0AAN9Y4N4"/>
<reference evidence="1 2" key="1">
    <citation type="submission" date="2024-03" db="EMBL/GenBank/DDBJ databases">
        <title>Adaptation during the transition from Ophiocordyceps entomopathogen to insect associate is accompanied by gene loss and intensified selection.</title>
        <authorList>
            <person name="Ward C.M."/>
            <person name="Onetto C.A."/>
            <person name="Borneman A.R."/>
        </authorList>
    </citation>
    <scope>NUCLEOTIDE SEQUENCE [LARGE SCALE GENOMIC DNA]</scope>
    <source>
        <strain evidence="1">AWRI1</strain>
        <tissue evidence="1">Single Adult Female</tissue>
    </source>
</reference>
<sequence length="123" mass="14143">MRLNAGNPEEDHGWPSIRIDGQELGVWPSIKYLGVYLDIKNRWNAHFKYILQKCCAGMAPLMALCRRTFGYSNAARRIMAEGTICNHLDMLFQHLVPSPEGRAHLSQRSQMVQRRSDTLCNRL</sequence>
<keyword evidence="2" id="KW-1185">Reference proteome</keyword>
<evidence type="ECO:0000313" key="2">
    <source>
        <dbReference type="Proteomes" id="UP001367676"/>
    </source>
</evidence>
<gene>
    <name evidence="1" type="ORF">V9T40_005342</name>
</gene>
<name>A0AAN9Y4N4_9HEMI</name>
<organism evidence="1 2">
    <name type="scientific">Parthenolecanium corni</name>
    <dbReference type="NCBI Taxonomy" id="536013"/>
    <lineage>
        <taxon>Eukaryota</taxon>
        <taxon>Metazoa</taxon>
        <taxon>Ecdysozoa</taxon>
        <taxon>Arthropoda</taxon>
        <taxon>Hexapoda</taxon>
        <taxon>Insecta</taxon>
        <taxon>Pterygota</taxon>
        <taxon>Neoptera</taxon>
        <taxon>Paraneoptera</taxon>
        <taxon>Hemiptera</taxon>
        <taxon>Sternorrhyncha</taxon>
        <taxon>Coccoidea</taxon>
        <taxon>Coccidae</taxon>
        <taxon>Parthenolecanium</taxon>
    </lineage>
</organism>
<comment type="caution">
    <text evidence="1">The sequence shown here is derived from an EMBL/GenBank/DDBJ whole genome shotgun (WGS) entry which is preliminary data.</text>
</comment>
<evidence type="ECO:0000313" key="1">
    <source>
        <dbReference type="EMBL" id="KAK7588097.1"/>
    </source>
</evidence>
<protein>
    <submittedName>
        <fullName evidence="1">Uncharacterized protein</fullName>
    </submittedName>
</protein>
<proteinExistence type="predicted"/>
<dbReference type="Proteomes" id="UP001367676">
    <property type="component" value="Unassembled WGS sequence"/>
</dbReference>
<accession>A0AAN9Y4N4</accession>